<dbReference type="Proteomes" id="UP000242705">
    <property type="component" value="Unassembled WGS sequence"/>
</dbReference>
<accession>A0A2T2WK94</accession>
<dbReference type="AlphaFoldDB" id="A0A2T2WK94"/>
<keyword evidence="1" id="KW-1133">Transmembrane helix</keyword>
<evidence type="ECO:0000313" key="3">
    <source>
        <dbReference type="Proteomes" id="UP000242705"/>
    </source>
</evidence>
<keyword evidence="1" id="KW-0472">Membrane</keyword>
<feature type="transmembrane region" description="Helical" evidence="1">
    <location>
        <begin position="54"/>
        <end position="71"/>
    </location>
</feature>
<dbReference type="EMBL" id="PXYX01000082">
    <property type="protein sequence ID" value="PSR22652.1"/>
    <property type="molecule type" value="Genomic_DNA"/>
</dbReference>
<comment type="caution">
    <text evidence="2">The sequence shown here is derived from an EMBL/GenBank/DDBJ whole genome shotgun (WGS) entry which is preliminary data.</text>
</comment>
<protein>
    <submittedName>
        <fullName evidence="2">Uncharacterized protein</fullName>
    </submittedName>
</protein>
<evidence type="ECO:0000256" key="1">
    <source>
        <dbReference type="SAM" id="Phobius"/>
    </source>
</evidence>
<organism evidence="2 3">
    <name type="scientific">Sulfobacillus thermosulfidooxidans</name>
    <dbReference type="NCBI Taxonomy" id="28034"/>
    <lineage>
        <taxon>Bacteria</taxon>
        <taxon>Bacillati</taxon>
        <taxon>Bacillota</taxon>
        <taxon>Clostridia</taxon>
        <taxon>Eubacteriales</taxon>
        <taxon>Clostridiales Family XVII. Incertae Sedis</taxon>
        <taxon>Sulfobacillus</taxon>
    </lineage>
</organism>
<keyword evidence="1" id="KW-0812">Transmembrane</keyword>
<gene>
    <name evidence="2" type="ORF">C7B47_16485</name>
</gene>
<name>A0A2T2WK94_SULTH</name>
<evidence type="ECO:0000313" key="2">
    <source>
        <dbReference type="EMBL" id="PSR22652.1"/>
    </source>
</evidence>
<reference evidence="2 3" key="1">
    <citation type="journal article" date="2014" name="BMC Genomics">
        <title>Comparison of environmental and isolate Sulfobacillus genomes reveals diverse carbon, sulfur, nitrogen, and hydrogen metabolisms.</title>
        <authorList>
            <person name="Justice N.B."/>
            <person name="Norman A."/>
            <person name="Brown C.T."/>
            <person name="Singh A."/>
            <person name="Thomas B.C."/>
            <person name="Banfield J.F."/>
        </authorList>
    </citation>
    <scope>NUCLEOTIDE SEQUENCE [LARGE SCALE GENOMIC DNA]</scope>
    <source>
        <strain evidence="2">AMDSBA5</strain>
    </source>
</reference>
<sequence>MNAGWLEVIVGVIGVGLGAAGKMARSSVVIAVGLILMGIAHIVSASWSRFLGDIGAFLILLGLGMSIAMVIRQWRKK</sequence>
<proteinExistence type="predicted"/>
<feature type="transmembrane region" description="Helical" evidence="1">
    <location>
        <begin position="28"/>
        <end position="48"/>
    </location>
</feature>